<name>A0AA88T873_TACVA</name>
<dbReference type="InterPro" id="IPR037104">
    <property type="entry name" value="Annexin_sf"/>
</dbReference>
<reference evidence="7" key="1">
    <citation type="submission" date="2023-08" db="EMBL/GenBank/DDBJ databases">
        <title>Pelteobagrus vachellii genome.</title>
        <authorList>
            <person name="Liu H."/>
        </authorList>
    </citation>
    <scope>NUCLEOTIDE SEQUENCE</scope>
    <source>
        <strain evidence="7">PRFRI_2022a</strain>
        <tissue evidence="7">Muscle</tissue>
    </source>
</reference>
<sequence>MAGRGTIKAQGGFNANADAEALSKAMKGFGTDEAAILQLLTARSNAQRQDIKAAYKTLYGKSLVKEFQSELTGKFETLILALLDTPTMYDVRCLKNAVKGAGTCEKCLIHILSSRTCNEIQAINQTYKQEYGKTLEEDVTGDTDGAFRQLLVVLLQASRQQGVQEANVQSDAKALFEAGEKKFGTDEEKFITILGNRSAEHLRRVFAEYMKLSGFQIEESIKRETSGHLKDLLLAVVTCARSVPAYLAECLYHAIKGVGTDDKTLIEIMVSRSEIDMLDIRAEFRKMFATSLYKMIKGDTSGDYSKTLLILCGGDDA</sequence>
<dbReference type="FunFam" id="1.10.220.10:FF:000003">
    <property type="entry name" value="Annexin"/>
    <property type="match status" value="1"/>
</dbReference>
<dbReference type="FunFam" id="1.10.220.10:FF:000004">
    <property type="entry name" value="Annexin"/>
    <property type="match status" value="1"/>
</dbReference>
<evidence type="ECO:0000256" key="4">
    <source>
        <dbReference type="ARBA" id="ARBA00023216"/>
    </source>
</evidence>
<dbReference type="GO" id="GO:0050819">
    <property type="term" value="P:negative regulation of coagulation"/>
    <property type="evidence" value="ECO:0007669"/>
    <property type="project" value="InterPro"/>
</dbReference>
<evidence type="ECO:0000256" key="5">
    <source>
        <dbReference type="ARBA" id="ARBA00023302"/>
    </source>
</evidence>
<gene>
    <name evidence="7" type="ORF">Q7C36_001695</name>
</gene>
<keyword evidence="2 6" id="KW-0677">Repeat</keyword>
<dbReference type="PANTHER" id="PTHR10502">
    <property type="entry name" value="ANNEXIN"/>
    <property type="match status" value="1"/>
</dbReference>
<dbReference type="GO" id="GO:0005509">
    <property type="term" value="F:calcium ion binding"/>
    <property type="evidence" value="ECO:0007669"/>
    <property type="project" value="InterPro"/>
</dbReference>
<dbReference type="Proteomes" id="UP001187315">
    <property type="component" value="Unassembled WGS sequence"/>
</dbReference>
<dbReference type="GO" id="GO:0001786">
    <property type="term" value="F:phosphatidylserine binding"/>
    <property type="evidence" value="ECO:0007669"/>
    <property type="project" value="TreeGrafter"/>
</dbReference>
<dbReference type="InterPro" id="IPR002392">
    <property type="entry name" value="ANX5"/>
</dbReference>
<evidence type="ECO:0000256" key="6">
    <source>
        <dbReference type="RuleBase" id="RU003540"/>
    </source>
</evidence>
<keyword evidence="4 6" id="KW-0041">Annexin</keyword>
<dbReference type="PRINTS" id="PR00196">
    <property type="entry name" value="ANNEXIN"/>
</dbReference>
<evidence type="ECO:0000313" key="7">
    <source>
        <dbReference type="EMBL" id="KAK2865639.1"/>
    </source>
</evidence>
<dbReference type="PANTHER" id="PTHR10502:SF26">
    <property type="entry name" value="ANNEXIN A5"/>
    <property type="match status" value="1"/>
</dbReference>
<evidence type="ECO:0000256" key="1">
    <source>
        <dbReference type="ARBA" id="ARBA00007831"/>
    </source>
</evidence>
<dbReference type="PRINTS" id="PR00201">
    <property type="entry name" value="ANNEXINV"/>
</dbReference>
<dbReference type="Pfam" id="PF00191">
    <property type="entry name" value="Annexin"/>
    <property type="match status" value="4"/>
</dbReference>
<comment type="domain">
    <text evidence="6">A pair of annexin repeats may form one binding site for calcium and phospholipid.</text>
</comment>
<dbReference type="EMBL" id="JAVHJS010000002">
    <property type="protein sequence ID" value="KAK2865639.1"/>
    <property type="molecule type" value="Genomic_DNA"/>
</dbReference>
<evidence type="ECO:0000313" key="8">
    <source>
        <dbReference type="Proteomes" id="UP001187315"/>
    </source>
</evidence>
<dbReference type="GO" id="GO:0005737">
    <property type="term" value="C:cytoplasm"/>
    <property type="evidence" value="ECO:0007669"/>
    <property type="project" value="TreeGrafter"/>
</dbReference>
<dbReference type="PROSITE" id="PS51897">
    <property type="entry name" value="ANNEXIN_2"/>
    <property type="match status" value="4"/>
</dbReference>
<dbReference type="FunFam" id="1.10.220.10:FF:000022">
    <property type="entry name" value="Annexin A5"/>
    <property type="match status" value="1"/>
</dbReference>
<proteinExistence type="inferred from homology"/>
<dbReference type="InterPro" id="IPR018502">
    <property type="entry name" value="Annexin_repeat"/>
</dbReference>
<dbReference type="GO" id="GO:0012506">
    <property type="term" value="C:vesicle membrane"/>
    <property type="evidence" value="ECO:0007669"/>
    <property type="project" value="TreeGrafter"/>
</dbReference>
<dbReference type="AlphaFoldDB" id="A0AA88T873"/>
<keyword evidence="3 6" id="KW-0106">Calcium</keyword>
<accession>A0AA88T873</accession>
<keyword evidence="5 6" id="KW-0111">Calcium/phospholipid-binding</keyword>
<dbReference type="InterPro" id="IPR018252">
    <property type="entry name" value="Annexin_repeat_CS"/>
</dbReference>
<organism evidence="7 8">
    <name type="scientific">Tachysurus vachellii</name>
    <name type="common">Darkbarbel catfish</name>
    <name type="synonym">Pelteobagrus vachellii</name>
    <dbReference type="NCBI Taxonomy" id="175792"/>
    <lineage>
        <taxon>Eukaryota</taxon>
        <taxon>Metazoa</taxon>
        <taxon>Chordata</taxon>
        <taxon>Craniata</taxon>
        <taxon>Vertebrata</taxon>
        <taxon>Euteleostomi</taxon>
        <taxon>Actinopterygii</taxon>
        <taxon>Neopterygii</taxon>
        <taxon>Teleostei</taxon>
        <taxon>Ostariophysi</taxon>
        <taxon>Siluriformes</taxon>
        <taxon>Bagridae</taxon>
        <taxon>Tachysurus</taxon>
    </lineage>
</organism>
<dbReference type="GO" id="GO:0005544">
    <property type="term" value="F:calcium-dependent phospholipid binding"/>
    <property type="evidence" value="ECO:0007669"/>
    <property type="project" value="UniProtKB-KW"/>
</dbReference>
<dbReference type="SUPFAM" id="SSF47874">
    <property type="entry name" value="Annexin"/>
    <property type="match status" value="1"/>
</dbReference>
<protein>
    <recommendedName>
        <fullName evidence="6">Annexin</fullName>
    </recommendedName>
</protein>
<dbReference type="FunFam" id="1.10.220.10:FF:000002">
    <property type="entry name" value="Annexin"/>
    <property type="match status" value="1"/>
</dbReference>
<comment type="caution">
    <text evidence="7">The sequence shown here is derived from an EMBL/GenBank/DDBJ whole genome shotgun (WGS) entry which is preliminary data.</text>
</comment>
<comment type="similarity">
    <text evidence="1 6">Belongs to the annexin family.</text>
</comment>
<evidence type="ECO:0000256" key="3">
    <source>
        <dbReference type="ARBA" id="ARBA00022837"/>
    </source>
</evidence>
<dbReference type="GO" id="GO:0005886">
    <property type="term" value="C:plasma membrane"/>
    <property type="evidence" value="ECO:0007669"/>
    <property type="project" value="TreeGrafter"/>
</dbReference>
<dbReference type="Gene3D" id="1.10.220.10">
    <property type="entry name" value="Annexin"/>
    <property type="match status" value="4"/>
</dbReference>
<dbReference type="PROSITE" id="PS00223">
    <property type="entry name" value="ANNEXIN_1"/>
    <property type="match status" value="3"/>
</dbReference>
<dbReference type="GO" id="GO:0005634">
    <property type="term" value="C:nucleus"/>
    <property type="evidence" value="ECO:0007669"/>
    <property type="project" value="TreeGrafter"/>
</dbReference>
<evidence type="ECO:0000256" key="2">
    <source>
        <dbReference type="ARBA" id="ARBA00022737"/>
    </source>
</evidence>
<dbReference type="SMART" id="SM00335">
    <property type="entry name" value="ANX"/>
    <property type="match status" value="4"/>
</dbReference>
<keyword evidence="8" id="KW-1185">Reference proteome</keyword>
<dbReference type="InterPro" id="IPR001464">
    <property type="entry name" value="Annexin"/>
</dbReference>